<dbReference type="InterPro" id="IPR045304">
    <property type="entry name" value="LbH_SAT"/>
</dbReference>
<dbReference type="InterPro" id="IPR011004">
    <property type="entry name" value="Trimer_LpxA-like_sf"/>
</dbReference>
<dbReference type="STRING" id="1513793.SAMN06296036_13221"/>
<dbReference type="GO" id="GO:0016746">
    <property type="term" value="F:acyltransferase activity"/>
    <property type="evidence" value="ECO:0007669"/>
    <property type="project" value="UniProtKB-KW"/>
</dbReference>
<keyword evidence="3" id="KW-0012">Acyltransferase</keyword>
<evidence type="ECO:0000256" key="3">
    <source>
        <dbReference type="ARBA" id="ARBA00023315"/>
    </source>
</evidence>
<dbReference type="NCBIfam" id="NF041874">
    <property type="entry name" value="EPS_EpsC"/>
    <property type="match status" value="1"/>
</dbReference>
<dbReference type="EMBL" id="FWZT01000032">
    <property type="protein sequence ID" value="SMF78074.1"/>
    <property type="molecule type" value="Genomic_DNA"/>
</dbReference>
<keyword evidence="5" id="KW-1185">Reference proteome</keyword>
<sequence>MTKQDYLIKNRQTLELIAKQLKESSLRSGFHLRDIKSACIDLLEHFESLLLSPLDQSENVVSELSDLLEKLHGAANQIEKLYPKKWTEAATDQLMAKFLDYLPSLQEELSLDIQAAMDRDPASTDPLEIAMSYPSIRALSHHRLAHMLFKEKLPLVPRFINTLSHQKTGIDIHPGAEIGSSCFIDHGTGVVIGETAVIGDHCTLYQGVTLGAKSFPKNPDGTIIKGQVRHPTLESHITVYAGATILGAITIGHHSIIGGNVWLTQSLPAYSRIQQSRYQQNFFTNGDGI</sequence>
<evidence type="ECO:0000313" key="4">
    <source>
        <dbReference type="EMBL" id="SMF78074.1"/>
    </source>
</evidence>
<dbReference type="AlphaFoldDB" id="A0A1Y6CTE1"/>
<dbReference type="OrthoDB" id="5298206at2"/>
<evidence type="ECO:0000256" key="1">
    <source>
        <dbReference type="ARBA" id="ARBA00022605"/>
    </source>
</evidence>
<reference evidence="5" key="1">
    <citation type="submission" date="2017-04" db="EMBL/GenBank/DDBJ databases">
        <authorList>
            <person name="Varghese N."/>
            <person name="Submissions S."/>
        </authorList>
    </citation>
    <scope>NUCLEOTIDE SEQUENCE [LARGE SCALE GENOMIC DNA]</scope>
    <source>
        <strain evidence="5">RKEM611</strain>
    </source>
</reference>
<protein>
    <submittedName>
        <fullName evidence="4">Serine O-acetyltransferase</fullName>
    </submittedName>
</protein>
<dbReference type="Gene3D" id="2.160.10.10">
    <property type="entry name" value="Hexapeptide repeat proteins"/>
    <property type="match status" value="1"/>
</dbReference>
<evidence type="ECO:0000256" key="2">
    <source>
        <dbReference type="ARBA" id="ARBA00022679"/>
    </source>
</evidence>
<dbReference type="Proteomes" id="UP000192907">
    <property type="component" value="Unassembled WGS sequence"/>
</dbReference>
<proteinExistence type="predicted"/>
<dbReference type="SUPFAM" id="SSF51161">
    <property type="entry name" value="Trimeric LpxA-like enzymes"/>
    <property type="match status" value="1"/>
</dbReference>
<accession>A0A1Y6CTE1</accession>
<keyword evidence="1" id="KW-0028">Amino-acid biosynthesis</keyword>
<dbReference type="InterPro" id="IPR053376">
    <property type="entry name" value="Serine_acetyltransferase"/>
</dbReference>
<keyword evidence="2 4" id="KW-0808">Transferase</keyword>
<dbReference type="Gene3D" id="1.10.3130.10">
    <property type="entry name" value="serine acetyltransferase, domain 1"/>
    <property type="match status" value="1"/>
</dbReference>
<organism evidence="4 5">
    <name type="scientific">Pseudobacteriovorax antillogorgiicola</name>
    <dbReference type="NCBI Taxonomy" id="1513793"/>
    <lineage>
        <taxon>Bacteria</taxon>
        <taxon>Pseudomonadati</taxon>
        <taxon>Bdellovibrionota</taxon>
        <taxon>Oligoflexia</taxon>
        <taxon>Oligoflexales</taxon>
        <taxon>Pseudobacteriovoracaceae</taxon>
        <taxon>Pseudobacteriovorax</taxon>
    </lineage>
</organism>
<dbReference type="RefSeq" id="WP_132325289.1">
    <property type="nucleotide sequence ID" value="NZ_FWZT01000032.1"/>
</dbReference>
<dbReference type="CDD" id="cd03354">
    <property type="entry name" value="LbH_SAT"/>
    <property type="match status" value="1"/>
</dbReference>
<name>A0A1Y6CTE1_9BACT</name>
<dbReference type="InterPro" id="IPR042122">
    <property type="entry name" value="Ser_AcTrfase_N_sf"/>
</dbReference>
<dbReference type="PANTHER" id="PTHR42811">
    <property type="entry name" value="SERINE ACETYLTRANSFERASE"/>
    <property type="match status" value="1"/>
</dbReference>
<gene>
    <name evidence="4" type="ORF">SAMN06296036_13221</name>
</gene>
<dbReference type="GO" id="GO:0008652">
    <property type="term" value="P:amino acid biosynthetic process"/>
    <property type="evidence" value="ECO:0007669"/>
    <property type="project" value="UniProtKB-KW"/>
</dbReference>
<evidence type="ECO:0000313" key="5">
    <source>
        <dbReference type="Proteomes" id="UP000192907"/>
    </source>
</evidence>